<evidence type="ECO:0000313" key="1">
    <source>
        <dbReference type="Proteomes" id="UP000504634"/>
    </source>
</evidence>
<name>A0A6J2TNM0_DROLE</name>
<keyword evidence="1" id="KW-1185">Reference proteome</keyword>
<gene>
    <name evidence="2" type="primary">LOC115626007</name>
</gene>
<dbReference type="OrthoDB" id="8030025at2759"/>
<dbReference type="Gene3D" id="3.40.630.30">
    <property type="match status" value="1"/>
</dbReference>
<accession>A0A6J2TNM0</accession>
<protein>
    <submittedName>
        <fullName evidence="2">Uncharacterized protein LOC115626007</fullName>
    </submittedName>
</protein>
<reference evidence="2" key="1">
    <citation type="submission" date="2025-08" db="UniProtKB">
        <authorList>
            <consortium name="RefSeq"/>
        </authorList>
    </citation>
    <scope>IDENTIFICATION</scope>
    <source>
        <strain evidence="2">11010-0011.00</strain>
        <tissue evidence="2">Whole body</tissue>
    </source>
</reference>
<sequence>MNDVRALRYDIKWDEWQGQLITDINFKYYDMVIEFMWENSFLKNIVYEGLGFYEMDDMKKIYSDYVRHILRNECSVMMLNPDATQIVAVVLLEWMTEEWHSWVYLPSSIPKGLFQQLITMKQELMRSTKEKLELDNFDSLVVHELALPEDLYIHKDFLMCLFDVFGFVAQHMHMPRVCFIALSNMDQESASLAEYDEIGRTIYSIYKVDNKRPFDILRELDEMYAVLFELPVEPILKYIYMPGFEAVHEEMRLRELKMSEFD</sequence>
<dbReference type="GeneID" id="115626007"/>
<dbReference type="RefSeq" id="XP_030377115.1">
    <property type="nucleotide sequence ID" value="XM_030521255.1"/>
</dbReference>
<evidence type="ECO:0000313" key="2">
    <source>
        <dbReference type="RefSeq" id="XP_030377115.1"/>
    </source>
</evidence>
<dbReference type="AlphaFoldDB" id="A0A6J2TNM0"/>
<organism evidence="1 2">
    <name type="scientific">Drosophila lebanonensis</name>
    <name type="common">Fruit fly</name>
    <name type="synonym">Scaptodrosophila lebanonensis</name>
    <dbReference type="NCBI Taxonomy" id="7225"/>
    <lineage>
        <taxon>Eukaryota</taxon>
        <taxon>Metazoa</taxon>
        <taxon>Ecdysozoa</taxon>
        <taxon>Arthropoda</taxon>
        <taxon>Hexapoda</taxon>
        <taxon>Insecta</taxon>
        <taxon>Pterygota</taxon>
        <taxon>Neoptera</taxon>
        <taxon>Endopterygota</taxon>
        <taxon>Diptera</taxon>
        <taxon>Brachycera</taxon>
        <taxon>Muscomorpha</taxon>
        <taxon>Ephydroidea</taxon>
        <taxon>Drosophilidae</taxon>
        <taxon>Scaptodrosophila</taxon>
    </lineage>
</organism>
<dbReference type="Proteomes" id="UP000504634">
    <property type="component" value="Unplaced"/>
</dbReference>
<proteinExistence type="predicted"/>